<feature type="domain" description="Ancillary SecYEG translocon subunit/Cell division coordinator CpoB TPR" evidence="9">
    <location>
        <begin position="13"/>
        <end position="212"/>
    </location>
</feature>
<evidence type="ECO:0000256" key="4">
    <source>
        <dbReference type="ARBA" id="ARBA00022989"/>
    </source>
</evidence>
<dbReference type="InterPro" id="IPR018704">
    <property type="entry name" value="SecYEG/CpoB_TPR"/>
</dbReference>
<protein>
    <recommendedName>
        <fullName evidence="8">Ancillary SecYEG translocon subunit</fullName>
    </recommendedName>
</protein>
<dbReference type="PANTHER" id="PTHR38035:SF1">
    <property type="entry name" value="ANCILLARY SECYEG TRANSLOCON SUBUNIT"/>
    <property type="match status" value="1"/>
</dbReference>
<evidence type="ECO:0000256" key="1">
    <source>
        <dbReference type="ARBA" id="ARBA00004401"/>
    </source>
</evidence>
<gene>
    <name evidence="10" type="ORF">IOQ59_15415</name>
</gene>
<comment type="caution">
    <text evidence="10">The sequence shown here is derived from an EMBL/GenBank/DDBJ whole genome shotgun (WGS) entry which is preliminary data.</text>
</comment>
<evidence type="ECO:0000256" key="5">
    <source>
        <dbReference type="ARBA" id="ARBA00023136"/>
    </source>
</evidence>
<dbReference type="SUPFAM" id="SSF48452">
    <property type="entry name" value="TPR-like"/>
    <property type="match status" value="1"/>
</dbReference>
<dbReference type="PIRSF" id="PIRSF006170">
    <property type="entry name" value="YfgM"/>
    <property type="match status" value="1"/>
</dbReference>
<comment type="subcellular location">
    <subcellularLocation>
        <location evidence="1">Cell membrane</location>
        <topology evidence="1">Single-pass type II membrane protein</topology>
    </subcellularLocation>
</comment>
<dbReference type="InterPro" id="IPR011990">
    <property type="entry name" value="TPR-like_helical_dom_sf"/>
</dbReference>
<evidence type="ECO:0000256" key="6">
    <source>
        <dbReference type="ARBA" id="ARBA00023186"/>
    </source>
</evidence>
<accession>A0A8J7FFH0</accession>
<sequence length="216" mass="23132">MRTDEEQVQALSQWWKENGKSLILGVGLAVAAVVGWKGWQDRQAVEAENASILYQNMVEAVVSGIGPQSDDAQLATAKHLASQLKGDYESTAYAKFAALVQARIAVDAKEYDQALAELDWVLTHKPTPEMQVVASIRKARLLAEKGSADEALSLLAGLKAGAFLASVEELKGDLLLAKGDKEAARSAYQKAQSATGQGGSRPLLTIKLDDLAVKEQ</sequence>
<evidence type="ECO:0000256" key="8">
    <source>
        <dbReference type="ARBA" id="ARBA00024235"/>
    </source>
</evidence>
<evidence type="ECO:0000259" key="9">
    <source>
        <dbReference type="Pfam" id="PF09976"/>
    </source>
</evidence>
<comment type="similarity">
    <text evidence="7">Belongs to the YfgM family.</text>
</comment>
<dbReference type="GO" id="GO:0044877">
    <property type="term" value="F:protein-containing complex binding"/>
    <property type="evidence" value="ECO:0007669"/>
    <property type="project" value="InterPro"/>
</dbReference>
<keyword evidence="3" id="KW-0812">Transmembrane</keyword>
<proteinExistence type="inferred from homology"/>
<dbReference type="Gene3D" id="1.25.40.10">
    <property type="entry name" value="Tetratricopeptide repeat domain"/>
    <property type="match status" value="1"/>
</dbReference>
<evidence type="ECO:0000256" key="3">
    <source>
        <dbReference type="ARBA" id="ARBA00022692"/>
    </source>
</evidence>
<name>A0A8J7FFH0_9GAMM</name>
<keyword evidence="2" id="KW-1003">Cell membrane</keyword>
<dbReference type="InterPro" id="IPR026039">
    <property type="entry name" value="YfgM"/>
</dbReference>
<keyword evidence="5" id="KW-0472">Membrane</keyword>
<dbReference type="Pfam" id="PF09976">
    <property type="entry name" value="TPR_21"/>
    <property type="match status" value="1"/>
</dbReference>
<dbReference type="EMBL" id="JADEYS010000017">
    <property type="protein sequence ID" value="MBE9398646.1"/>
    <property type="molecule type" value="Genomic_DNA"/>
</dbReference>
<evidence type="ECO:0000313" key="10">
    <source>
        <dbReference type="EMBL" id="MBE9398646.1"/>
    </source>
</evidence>
<keyword evidence="6" id="KW-0143">Chaperone</keyword>
<keyword evidence="4" id="KW-1133">Transmembrane helix</keyword>
<dbReference type="AlphaFoldDB" id="A0A8J7FFH0"/>
<reference evidence="10" key="1">
    <citation type="submission" date="2020-10" db="EMBL/GenBank/DDBJ databases">
        <title>Bacterium isolated from coastal waters sediment.</title>
        <authorList>
            <person name="Chen R.-J."/>
            <person name="Lu D.-C."/>
            <person name="Zhu K.-L."/>
            <person name="Du Z.-J."/>
        </authorList>
    </citation>
    <scope>NUCLEOTIDE SEQUENCE</scope>
    <source>
        <strain evidence="10">N1Y112</strain>
    </source>
</reference>
<dbReference type="PANTHER" id="PTHR38035">
    <property type="entry name" value="UPF0070 PROTEIN YFGM"/>
    <property type="match status" value="1"/>
</dbReference>
<keyword evidence="11" id="KW-1185">Reference proteome</keyword>
<evidence type="ECO:0000313" key="11">
    <source>
        <dbReference type="Proteomes" id="UP000640333"/>
    </source>
</evidence>
<evidence type="ECO:0000256" key="7">
    <source>
        <dbReference type="ARBA" id="ARBA00024197"/>
    </source>
</evidence>
<dbReference type="Proteomes" id="UP000640333">
    <property type="component" value="Unassembled WGS sequence"/>
</dbReference>
<dbReference type="GO" id="GO:0005886">
    <property type="term" value="C:plasma membrane"/>
    <property type="evidence" value="ECO:0007669"/>
    <property type="project" value="UniProtKB-SubCell"/>
</dbReference>
<organism evidence="10 11">
    <name type="scientific">Pontibacterium sinense</name>
    <dbReference type="NCBI Taxonomy" id="2781979"/>
    <lineage>
        <taxon>Bacteria</taxon>
        <taxon>Pseudomonadati</taxon>
        <taxon>Pseudomonadota</taxon>
        <taxon>Gammaproteobacteria</taxon>
        <taxon>Oceanospirillales</taxon>
        <taxon>Oceanospirillaceae</taxon>
        <taxon>Pontibacterium</taxon>
    </lineage>
</organism>
<evidence type="ECO:0000256" key="2">
    <source>
        <dbReference type="ARBA" id="ARBA00022475"/>
    </source>
</evidence>